<dbReference type="AlphaFoldDB" id="A0A318HHN0"/>
<dbReference type="EMBL" id="QJJU01000014">
    <property type="protein sequence ID" value="PXX06351.1"/>
    <property type="molecule type" value="Genomic_DNA"/>
</dbReference>
<accession>A0A318HHN0</accession>
<comment type="caution">
    <text evidence="1">The sequence shown here is derived from an EMBL/GenBank/DDBJ whole genome shotgun (WGS) entry which is preliminary data.</text>
</comment>
<name>A0A318HHN0_9MYCO</name>
<reference evidence="2" key="1">
    <citation type="submission" date="2018-05" db="EMBL/GenBank/DDBJ databases">
        <authorList>
            <person name="Deangelis K."/>
            <person name="Huntemann M."/>
            <person name="Clum A."/>
            <person name="Pillay M."/>
            <person name="Palaniappan K."/>
            <person name="Varghese N."/>
            <person name="Mikhailova N."/>
            <person name="Stamatis D."/>
            <person name="Reddy T."/>
            <person name="Daum C."/>
            <person name="Shapiro N."/>
            <person name="Ivanova N."/>
            <person name="Kyrpides N."/>
            <person name="Woyke T."/>
        </authorList>
    </citation>
    <scope>NUCLEOTIDE SEQUENCE [LARGE SCALE GENOMIC DNA]</scope>
    <source>
        <strain evidence="2">GAS496</strain>
    </source>
</reference>
<dbReference type="RefSeq" id="WP_110317958.1">
    <property type="nucleotide sequence ID" value="NZ_QJJU01000014.1"/>
</dbReference>
<dbReference type="Proteomes" id="UP000247781">
    <property type="component" value="Unassembled WGS sequence"/>
</dbReference>
<organism evidence="1 2">
    <name type="scientific">Mycolicibacterium moriokaense</name>
    <dbReference type="NCBI Taxonomy" id="39691"/>
    <lineage>
        <taxon>Bacteria</taxon>
        <taxon>Bacillati</taxon>
        <taxon>Actinomycetota</taxon>
        <taxon>Actinomycetes</taxon>
        <taxon>Mycobacteriales</taxon>
        <taxon>Mycobacteriaceae</taxon>
        <taxon>Mycolicibacterium</taxon>
    </lineage>
</organism>
<reference evidence="1 2" key="2">
    <citation type="submission" date="2018-06" db="EMBL/GenBank/DDBJ databases">
        <title>Sequencing of bacterial isolates from soil warming experiment in Harvard Forest, Massachusetts, USA.</title>
        <authorList>
            <person name="Deangelis K.PhD."/>
        </authorList>
    </citation>
    <scope>NUCLEOTIDE SEQUENCE [LARGE SCALE GENOMIC DNA]</scope>
    <source>
        <strain evidence="1 2">GAS496</strain>
    </source>
</reference>
<protein>
    <submittedName>
        <fullName evidence="1">Uncharacterized protein</fullName>
    </submittedName>
</protein>
<keyword evidence="2" id="KW-1185">Reference proteome</keyword>
<evidence type="ECO:0000313" key="2">
    <source>
        <dbReference type="Proteomes" id="UP000247781"/>
    </source>
</evidence>
<dbReference type="OrthoDB" id="9902017at2"/>
<sequence length="124" mass="13652">MFTLTIHHDDTTSVSAHPSREVAYAELVTFAEATGHRLHVAFASWTHTRYHVIATHPADQVYGHAVIDEICACEHAEHEHDETGCTAMTVELGRLAQCGCLHHRPTCGEPSLFPVPHTTAPPPR</sequence>
<evidence type="ECO:0000313" key="1">
    <source>
        <dbReference type="EMBL" id="PXX06351.1"/>
    </source>
</evidence>
<proteinExistence type="predicted"/>
<gene>
    <name evidence="1" type="ORF">C8E89_114124</name>
</gene>